<sequence length="87" mass="9388">MRPLPITISANELIQVRVLVTMGETLAPVIHLEFKAKPSTARSNVELDLVLGSITGLGALHFKCGLDLEDGPSITTVIYPNEVVDTF</sequence>
<gene>
    <name evidence="1" type="ORF">CRG98_001307</name>
</gene>
<evidence type="ECO:0000313" key="2">
    <source>
        <dbReference type="Proteomes" id="UP000233551"/>
    </source>
</evidence>
<comment type="caution">
    <text evidence="1">The sequence shown here is derived from an EMBL/GenBank/DDBJ whole genome shotgun (WGS) entry which is preliminary data.</text>
</comment>
<dbReference type="Proteomes" id="UP000233551">
    <property type="component" value="Unassembled WGS sequence"/>
</dbReference>
<proteinExistence type="predicted"/>
<organism evidence="1 2">
    <name type="scientific">Punica granatum</name>
    <name type="common">Pomegranate</name>
    <dbReference type="NCBI Taxonomy" id="22663"/>
    <lineage>
        <taxon>Eukaryota</taxon>
        <taxon>Viridiplantae</taxon>
        <taxon>Streptophyta</taxon>
        <taxon>Embryophyta</taxon>
        <taxon>Tracheophyta</taxon>
        <taxon>Spermatophyta</taxon>
        <taxon>Magnoliopsida</taxon>
        <taxon>eudicotyledons</taxon>
        <taxon>Gunneridae</taxon>
        <taxon>Pentapetalae</taxon>
        <taxon>rosids</taxon>
        <taxon>malvids</taxon>
        <taxon>Myrtales</taxon>
        <taxon>Lythraceae</taxon>
        <taxon>Punica</taxon>
    </lineage>
</organism>
<dbReference type="AlphaFoldDB" id="A0A2I0LC37"/>
<reference evidence="1 2" key="1">
    <citation type="submission" date="2017-11" db="EMBL/GenBank/DDBJ databases">
        <title>De-novo sequencing of pomegranate (Punica granatum L.) genome.</title>
        <authorList>
            <person name="Akparov Z."/>
            <person name="Amiraslanov A."/>
            <person name="Hajiyeva S."/>
            <person name="Abbasov M."/>
            <person name="Kaur K."/>
            <person name="Hamwieh A."/>
            <person name="Solovyev V."/>
            <person name="Salamov A."/>
            <person name="Braich B."/>
            <person name="Kosarev P."/>
            <person name="Mahmoud A."/>
            <person name="Hajiyev E."/>
            <person name="Babayeva S."/>
            <person name="Izzatullayeva V."/>
            <person name="Mammadov A."/>
            <person name="Mammadov A."/>
            <person name="Sharifova S."/>
            <person name="Ojaghi J."/>
            <person name="Eynullazada K."/>
            <person name="Bayramov B."/>
            <person name="Abdulazimova A."/>
            <person name="Shahmuradov I."/>
        </authorList>
    </citation>
    <scope>NUCLEOTIDE SEQUENCE [LARGE SCALE GENOMIC DNA]</scope>
    <source>
        <strain evidence="2">cv. AG2017</strain>
        <tissue evidence="1">Leaf</tissue>
    </source>
</reference>
<protein>
    <submittedName>
        <fullName evidence="1">Uncharacterized protein</fullName>
    </submittedName>
</protein>
<dbReference type="EMBL" id="PGOL01000056">
    <property type="protein sequence ID" value="PKI78249.1"/>
    <property type="molecule type" value="Genomic_DNA"/>
</dbReference>
<keyword evidence="2" id="KW-1185">Reference proteome</keyword>
<accession>A0A2I0LC37</accession>
<name>A0A2I0LC37_PUNGR</name>
<evidence type="ECO:0000313" key="1">
    <source>
        <dbReference type="EMBL" id="PKI78249.1"/>
    </source>
</evidence>